<dbReference type="Proteomes" id="UP000790787">
    <property type="component" value="Chromosome 8"/>
</dbReference>
<name>A0AC58RUN7_TOBAC</name>
<gene>
    <name evidence="2" type="primary">LOC142163087</name>
</gene>
<organism evidence="1 2">
    <name type="scientific">Nicotiana tabacum</name>
    <name type="common">Common tobacco</name>
    <dbReference type="NCBI Taxonomy" id="4097"/>
    <lineage>
        <taxon>Eukaryota</taxon>
        <taxon>Viridiplantae</taxon>
        <taxon>Streptophyta</taxon>
        <taxon>Embryophyta</taxon>
        <taxon>Tracheophyta</taxon>
        <taxon>Spermatophyta</taxon>
        <taxon>Magnoliopsida</taxon>
        <taxon>eudicotyledons</taxon>
        <taxon>Gunneridae</taxon>
        <taxon>Pentapetalae</taxon>
        <taxon>asterids</taxon>
        <taxon>lamiids</taxon>
        <taxon>Solanales</taxon>
        <taxon>Solanaceae</taxon>
        <taxon>Nicotianoideae</taxon>
        <taxon>Nicotianeae</taxon>
        <taxon>Nicotiana</taxon>
    </lineage>
</organism>
<reference evidence="1" key="1">
    <citation type="journal article" date="2014" name="Nat. Commun.">
        <title>The tobacco genome sequence and its comparison with those of tomato and potato.</title>
        <authorList>
            <person name="Sierro N."/>
            <person name="Battey J.N."/>
            <person name="Ouadi S."/>
            <person name="Bakaher N."/>
            <person name="Bovet L."/>
            <person name="Willig A."/>
            <person name="Goepfert S."/>
            <person name="Peitsch M.C."/>
            <person name="Ivanov N.V."/>
        </authorList>
    </citation>
    <scope>NUCLEOTIDE SEQUENCE [LARGE SCALE GENOMIC DNA]</scope>
</reference>
<sequence>MILKHWESNFHMSKELTRTIPIRVIFPGLPIQFWTQENLGRIANYLGKSICSDRLTTEGERVSYARMLVEMDVSQELPDIMLIEKEDGHYREQSLEYEWKPAFCEECCQVGHHDEKCGKEIKKKTSDAYVEKTEKQKQRQVSRPKIPPNES</sequence>
<evidence type="ECO:0000313" key="2">
    <source>
        <dbReference type="RefSeq" id="XP_075076443.1"/>
    </source>
</evidence>
<accession>A0AC58RUN7</accession>
<dbReference type="RefSeq" id="XP_075076443.1">
    <property type="nucleotide sequence ID" value="XM_075220342.1"/>
</dbReference>
<keyword evidence="1" id="KW-1185">Reference proteome</keyword>
<reference evidence="2" key="2">
    <citation type="submission" date="2025-08" db="UniProtKB">
        <authorList>
            <consortium name="RefSeq"/>
        </authorList>
    </citation>
    <scope>IDENTIFICATION</scope>
    <source>
        <tissue evidence="2">Leaf</tissue>
    </source>
</reference>
<protein>
    <submittedName>
        <fullName evidence="2">Uncharacterized protein LOC142163087</fullName>
    </submittedName>
</protein>
<evidence type="ECO:0000313" key="1">
    <source>
        <dbReference type="Proteomes" id="UP000790787"/>
    </source>
</evidence>
<proteinExistence type="predicted"/>